<reference evidence="2" key="1">
    <citation type="submission" date="2022-11" db="UniProtKB">
        <authorList>
            <consortium name="WormBaseParasite"/>
        </authorList>
    </citation>
    <scope>IDENTIFICATION</scope>
</reference>
<organism evidence="1 2">
    <name type="scientific">Romanomermis culicivorax</name>
    <name type="common">Nematode worm</name>
    <dbReference type="NCBI Taxonomy" id="13658"/>
    <lineage>
        <taxon>Eukaryota</taxon>
        <taxon>Metazoa</taxon>
        <taxon>Ecdysozoa</taxon>
        <taxon>Nematoda</taxon>
        <taxon>Enoplea</taxon>
        <taxon>Dorylaimia</taxon>
        <taxon>Mermithida</taxon>
        <taxon>Mermithoidea</taxon>
        <taxon>Mermithidae</taxon>
        <taxon>Romanomermis</taxon>
    </lineage>
</organism>
<evidence type="ECO:0000313" key="2">
    <source>
        <dbReference type="WBParaSite" id="nRc.2.0.1.t34842-RA"/>
    </source>
</evidence>
<dbReference type="WBParaSite" id="nRc.2.0.1.t34842-RA">
    <property type="protein sequence ID" value="nRc.2.0.1.t34842-RA"/>
    <property type="gene ID" value="nRc.2.0.1.g34842"/>
</dbReference>
<evidence type="ECO:0000313" key="1">
    <source>
        <dbReference type="Proteomes" id="UP000887565"/>
    </source>
</evidence>
<sequence length="76" mass="8597">MQDKLGLNKGYPVTVLQKLGKVACRSQFLKAPKNVWAPLFFVCCGQNLLVKLVSFFNSDEEINKHLKSTNEITEEP</sequence>
<dbReference type="Proteomes" id="UP000887565">
    <property type="component" value="Unplaced"/>
</dbReference>
<keyword evidence="1" id="KW-1185">Reference proteome</keyword>
<proteinExistence type="predicted"/>
<protein>
    <submittedName>
        <fullName evidence="2">Uncharacterized protein</fullName>
    </submittedName>
</protein>
<name>A0A915K7Y1_ROMCU</name>
<dbReference type="AlphaFoldDB" id="A0A915K7Y1"/>
<accession>A0A915K7Y1</accession>